<feature type="compositionally biased region" description="Polar residues" evidence="1">
    <location>
        <begin position="70"/>
        <end position="79"/>
    </location>
</feature>
<dbReference type="Proteomes" id="UP001501371">
    <property type="component" value="Unassembled WGS sequence"/>
</dbReference>
<keyword evidence="3" id="KW-1185">Reference proteome</keyword>
<feature type="region of interest" description="Disordered" evidence="1">
    <location>
        <begin position="67"/>
        <end position="86"/>
    </location>
</feature>
<sequence>MSRLPPENRKPIVFIHGKPTGFLMQAGVRWGWTSAAVHSGFVSTGMRGTPYGRTRRRGASRWGLVAPVTGTANPMNTSMPGAPKTAGRVSAPILMTATAHTEYVHSNCGDRQKLW</sequence>
<name>A0ABN1UT84_9ACTN</name>
<protein>
    <submittedName>
        <fullName evidence="2">Uncharacterized protein</fullName>
    </submittedName>
</protein>
<evidence type="ECO:0000313" key="3">
    <source>
        <dbReference type="Proteomes" id="UP001501371"/>
    </source>
</evidence>
<evidence type="ECO:0000256" key="1">
    <source>
        <dbReference type="SAM" id="MobiDB-lite"/>
    </source>
</evidence>
<dbReference type="EMBL" id="BAAAKV010000019">
    <property type="protein sequence ID" value="GAA1167389.1"/>
    <property type="molecule type" value="Genomic_DNA"/>
</dbReference>
<gene>
    <name evidence="2" type="ORF">GCM10009654_25600</name>
</gene>
<evidence type="ECO:0000313" key="2">
    <source>
        <dbReference type="EMBL" id="GAA1167389.1"/>
    </source>
</evidence>
<accession>A0ABN1UT84</accession>
<reference evidence="2 3" key="1">
    <citation type="journal article" date="2019" name="Int. J. Syst. Evol. Microbiol.">
        <title>The Global Catalogue of Microorganisms (GCM) 10K type strain sequencing project: providing services to taxonomists for standard genome sequencing and annotation.</title>
        <authorList>
            <consortium name="The Broad Institute Genomics Platform"/>
            <consortium name="The Broad Institute Genome Sequencing Center for Infectious Disease"/>
            <person name="Wu L."/>
            <person name="Ma J."/>
        </authorList>
    </citation>
    <scope>NUCLEOTIDE SEQUENCE [LARGE SCALE GENOMIC DNA]</scope>
    <source>
        <strain evidence="2 3">JCM 12696</strain>
    </source>
</reference>
<comment type="caution">
    <text evidence="2">The sequence shown here is derived from an EMBL/GenBank/DDBJ whole genome shotgun (WGS) entry which is preliminary data.</text>
</comment>
<proteinExistence type="predicted"/>
<organism evidence="2 3">
    <name type="scientific">Streptomyces hebeiensis</name>
    <dbReference type="NCBI Taxonomy" id="229486"/>
    <lineage>
        <taxon>Bacteria</taxon>
        <taxon>Bacillati</taxon>
        <taxon>Actinomycetota</taxon>
        <taxon>Actinomycetes</taxon>
        <taxon>Kitasatosporales</taxon>
        <taxon>Streptomycetaceae</taxon>
        <taxon>Streptomyces</taxon>
    </lineage>
</organism>